<accession>A0ABY5SIH3</accession>
<feature type="binding site" evidence="5">
    <location>
        <position position="164"/>
    </location>
    <ligand>
        <name>Zn(2+)</name>
        <dbReference type="ChEBI" id="CHEBI:29105"/>
    </ligand>
</feature>
<gene>
    <name evidence="7" type="primary">bstA</name>
    <name evidence="7" type="ORF">L1F29_29805</name>
</gene>
<reference evidence="7" key="1">
    <citation type="submission" date="2022-01" db="EMBL/GenBank/DDBJ databases">
        <title>Paenibacillus spongiae sp. nov., isolated from marine sponge.</title>
        <authorList>
            <person name="Li Z."/>
            <person name="Zhang M."/>
        </authorList>
    </citation>
    <scope>NUCLEOTIDE SEQUENCE</scope>
    <source>
        <strain evidence="7">PHS-Z3</strain>
    </source>
</reference>
<evidence type="ECO:0000256" key="3">
    <source>
        <dbReference type="ARBA" id="ARBA00022801"/>
    </source>
</evidence>
<dbReference type="HAMAP" id="MF_01256">
    <property type="entry name" value="YfiT_hydrol"/>
    <property type="match status" value="1"/>
</dbReference>
<dbReference type="InterPro" id="IPR023774">
    <property type="entry name" value="Put_metal_dep_hydrolase_YfiT"/>
</dbReference>
<keyword evidence="2 5" id="KW-0479">Metal-binding</keyword>
<evidence type="ECO:0000256" key="2">
    <source>
        <dbReference type="ARBA" id="ARBA00022723"/>
    </source>
</evidence>
<dbReference type="InterPro" id="IPR034660">
    <property type="entry name" value="DinB/YfiT-like"/>
</dbReference>
<comment type="function">
    <text evidence="5">Possible metal-dependent hydrolase.</text>
</comment>
<name>A0ABY5SIH3_9BACL</name>
<comment type="cofactor">
    <cofactor evidence="5">
        <name>Zn(2+)</name>
        <dbReference type="ChEBI" id="CHEBI:29105"/>
    </cofactor>
    <text evidence="5">Binds 1 zinc ion per subunit.</text>
</comment>
<feature type="domain" description="DinB-like" evidence="6">
    <location>
        <begin position="36"/>
        <end position="168"/>
    </location>
</feature>
<organism evidence="7 8">
    <name type="scientific">Paenibacillus spongiae</name>
    <dbReference type="NCBI Taxonomy" id="2909671"/>
    <lineage>
        <taxon>Bacteria</taxon>
        <taxon>Bacillati</taxon>
        <taxon>Bacillota</taxon>
        <taxon>Bacilli</taxon>
        <taxon>Bacillales</taxon>
        <taxon>Paenibacillaceae</taxon>
        <taxon>Paenibacillus</taxon>
    </lineage>
</organism>
<keyword evidence="1 5" id="KW-0963">Cytoplasm</keyword>
<comment type="subcellular location">
    <subcellularLocation>
        <location evidence="5">Cytoplasm</location>
    </subcellularLocation>
</comment>
<dbReference type="SUPFAM" id="SSF109854">
    <property type="entry name" value="DinB/YfiT-like putative metalloenzymes"/>
    <property type="match status" value="1"/>
</dbReference>
<dbReference type="InterPro" id="IPR024775">
    <property type="entry name" value="DinB-like"/>
</dbReference>
<dbReference type="Gene3D" id="1.20.120.450">
    <property type="entry name" value="dinb family like domain"/>
    <property type="match status" value="1"/>
</dbReference>
<proteinExistence type="inferred from homology"/>
<feature type="binding site" evidence="5">
    <location>
        <position position="160"/>
    </location>
    <ligand>
        <name>Zn(2+)</name>
        <dbReference type="ChEBI" id="CHEBI:29105"/>
    </ligand>
</feature>
<comment type="subunit">
    <text evidence="5">Homodimer.</text>
</comment>
<evidence type="ECO:0000259" key="6">
    <source>
        <dbReference type="Pfam" id="PF12867"/>
    </source>
</evidence>
<feature type="binding site" evidence="5">
    <location>
        <position position="67"/>
    </location>
    <ligand>
        <name>Zn(2+)</name>
        <dbReference type="ChEBI" id="CHEBI:29105"/>
    </ligand>
</feature>
<evidence type="ECO:0000256" key="5">
    <source>
        <dbReference type="HAMAP-Rule" id="MF_01256"/>
    </source>
</evidence>
<comment type="similarity">
    <text evidence="5">Belongs to the metal hydrolase YfiT family.</text>
</comment>
<evidence type="ECO:0000313" key="8">
    <source>
        <dbReference type="Proteomes" id="UP001057877"/>
    </source>
</evidence>
<dbReference type="NCBIfam" id="NF009807">
    <property type="entry name" value="PRK13291.1"/>
    <property type="match status" value="1"/>
</dbReference>
<keyword evidence="3 5" id="KW-0378">Hydrolase</keyword>
<keyword evidence="7" id="KW-0808">Transferase</keyword>
<dbReference type="EC" id="3.-.-.-" evidence="5"/>
<dbReference type="EMBL" id="CP091430">
    <property type="protein sequence ID" value="UVI33802.1"/>
    <property type="molecule type" value="Genomic_DNA"/>
</dbReference>
<dbReference type="Proteomes" id="UP001057877">
    <property type="component" value="Chromosome"/>
</dbReference>
<sequence>MGSGNASYPIGHFKHEGEVSAEQRAVWIREIESLPVKLRMAVEGLSDMQLDTPYRDGGWTVRQVVHHMADSHMNSMIRFKLALTEANPTVKPYEEAKWAELEDSRQLPVQPSLQLLDSLHQRWTYLLRSLPAEEYERTFFHPESRQTNKLAYVLGVYAWHGNHHVAHIRVLREHMGW</sequence>
<dbReference type="Pfam" id="PF12867">
    <property type="entry name" value="DinB_2"/>
    <property type="match status" value="1"/>
</dbReference>
<keyword evidence="4 5" id="KW-0862">Zinc</keyword>
<evidence type="ECO:0000256" key="4">
    <source>
        <dbReference type="ARBA" id="ARBA00022833"/>
    </source>
</evidence>
<evidence type="ECO:0000256" key="1">
    <source>
        <dbReference type="ARBA" id="ARBA00022490"/>
    </source>
</evidence>
<dbReference type="RefSeq" id="WP_258389855.1">
    <property type="nucleotide sequence ID" value="NZ_CP091430.1"/>
</dbReference>
<protein>
    <recommendedName>
        <fullName evidence="5">Putative metal-dependent hydrolase L1F29_29805</fullName>
        <ecNumber evidence="5">3.-.-.-</ecNumber>
    </recommendedName>
</protein>
<dbReference type="GO" id="GO:0016740">
    <property type="term" value="F:transferase activity"/>
    <property type="evidence" value="ECO:0007669"/>
    <property type="project" value="UniProtKB-KW"/>
</dbReference>
<evidence type="ECO:0000313" key="7">
    <source>
        <dbReference type="EMBL" id="UVI33802.1"/>
    </source>
</evidence>
<keyword evidence="8" id="KW-1185">Reference proteome</keyword>